<dbReference type="CDD" id="cd00093">
    <property type="entry name" value="HTH_XRE"/>
    <property type="match status" value="1"/>
</dbReference>
<evidence type="ECO:0000256" key="1">
    <source>
        <dbReference type="ARBA" id="ARBA00023015"/>
    </source>
</evidence>
<keyword evidence="1" id="KW-0805">Transcription regulation</keyword>
<dbReference type="Gene3D" id="1.10.260.40">
    <property type="entry name" value="lambda repressor-like DNA-binding domains"/>
    <property type="match status" value="1"/>
</dbReference>
<evidence type="ECO:0000256" key="2">
    <source>
        <dbReference type="ARBA" id="ARBA00023125"/>
    </source>
</evidence>
<dbReference type="GO" id="GO:0003677">
    <property type="term" value="F:DNA binding"/>
    <property type="evidence" value="ECO:0007669"/>
    <property type="project" value="UniProtKB-KW"/>
</dbReference>
<accession>E1YA85</accession>
<dbReference type="PROSITE" id="PS50943">
    <property type="entry name" value="HTH_CROC1"/>
    <property type="match status" value="1"/>
</dbReference>
<dbReference type="AlphaFoldDB" id="E1YA85"/>
<dbReference type="InterPro" id="IPR047761">
    <property type="entry name" value="NadS-like"/>
</dbReference>
<feature type="domain" description="HTH cro/C1-type" evidence="4">
    <location>
        <begin position="37"/>
        <end position="72"/>
    </location>
</feature>
<dbReference type="PANTHER" id="PTHR36511">
    <property type="entry name" value="MERR FAMILY BACTERIAL REGULATORY PROTEIN"/>
    <property type="match status" value="1"/>
</dbReference>
<evidence type="ECO:0000256" key="3">
    <source>
        <dbReference type="ARBA" id="ARBA00023163"/>
    </source>
</evidence>
<dbReference type="EMBL" id="FR695866">
    <property type="protein sequence ID" value="CBX27479.1"/>
    <property type="molecule type" value="Genomic_DNA"/>
</dbReference>
<gene>
    <name evidence="5" type="ORF">N47_H23010</name>
</gene>
<evidence type="ECO:0000313" key="5">
    <source>
        <dbReference type="EMBL" id="CBX27479.1"/>
    </source>
</evidence>
<dbReference type="InterPro" id="IPR001387">
    <property type="entry name" value="Cro/C1-type_HTH"/>
</dbReference>
<sequence>MKKDHFEKLVASIKEAGEIKAGRKSPSRVYEIKPLEIRTIREKLNVSQNEFALMIGVSVRTLQNWEQGRREPEGPAKALLRIASRNPSAVLDALHTE</sequence>
<dbReference type="SMART" id="SM00530">
    <property type="entry name" value="HTH_XRE"/>
    <property type="match status" value="1"/>
</dbReference>
<name>E1YA85_9BACT</name>
<dbReference type="Pfam" id="PF01381">
    <property type="entry name" value="HTH_3"/>
    <property type="match status" value="1"/>
</dbReference>
<dbReference type="PANTHER" id="PTHR36511:SF3">
    <property type="entry name" value="ANTITOXIN HIGA-2"/>
    <property type="match status" value="1"/>
</dbReference>
<keyword evidence="3" id="KW-0804">Transcription</keyword>
<dbReference type="NCBIfam" id="NF041265">
    <property type="entry name" value="NadS"/>
    <property type="match status" value="1"/>
</dbReference>
<proteinExistence type="predicted"/>
<dbReference type="SUPFAM" id="SSF47413">
    <property type="entry name" value="lambda repressor-like DNA-binding domains"/>
    <property type="match status" value="1"/>
</dbReference>
<dbReference type="InterPro" id="IPR052359">
    <property type="entry name" value="HTH-type_reg/antitoxin"/>
</dbReference>
<reference evidence="5" key="1">
    <citation type="journal article" date="2011" name="Environ. Microbiol.">
        <title>Genomic insights into the metabolic potential of the polycyclic aromatic hydrocarbon degrading sulfate-reducing Deltaproteobacterium N47.</title>
        <authorList>
            <person name="Bergmann F."/>
            <person name="Selesi D."/>
            <person name="Weinmaier T."/>
            <person name="Tischler P."/>
            <person name="Rattei T."/>
            <person name="Meckenstock R.U."/>
        </authorList>
    </citation>
    <scope>NUCLEOTIDE SEQUENCE</scope>
</reference>
<dbReference type="InterPro" id="IPR010982">
    <property type="entry name" value="Lambda_DNA-bd_dom_sf"/>
</dbReference>
<keyword evidence="2" id="KW-0238">DNA-binding</keyword>
<evidence type="ECO:0000259" key="4">
    <source>
        <dbReference type="PROSITE" id="PS50943"/>
    </source>
</evidence>
<organism evidence="5">
    <name type="scientific">uncultured Desulfobacterium sp</name>
    <dbReference type="NCBI Taxonomy" id="201089"/>
    <lineage>
        <taxon>Bacteria</taxon>
        <taxon>Pseudomonadati</taxon>
        <taxon>Thermodesulfobacteriota</taxon>
        <taxon>Desulfobacteria</taxon>
        <taxon>Desulfobacterales</taxon>
        <taxon>Desulfobacteriaceae</taxon>
        <taxon>Desulfobacterium</taxon>
        <taxon>environmental samples</taxon>
    </lineage>
</organism>
<protein>
    <recommendedName>
        <fullName evidence="4">HTH cro/C1-type domain-containing protein</fullName>
    </recommendedName>
</protein>